<keyword evidence="1" id="KW-0812">Transmembrane</keyword>
<dbReference type="AlphaFoldDB" id="A0A1F6YBF2"/>
<proteinExistence type="predicted"/>
<sequence length="356" mass="38256">MITQELLGYIRGETAKGKTREEIRGVLLSGGGWSEDDLSEAFREIIPMQGMVLPNPVAYERQGEGKPVEPVSSLSPSPSLSSFLPSSSPSVSSSPSPIRSFSPSYSPSSSLLRKSSFSEPAPSSHRTSSLLKFLAIFIIIAGLGFGFWFYRSSIINLWTSLFSKISSPSSDLPLNTTSDTETAAPTFPIAVTPPVIETINCGVGTAPKLGNPSTYENDSVLACLGANAINCKNAKGVLQDNFFPTIFEITKSQDSCNFRLSYPADSALIDITGKQLAGQYILCPIDVVKAIDNTKPATPKFNAPNKADFSEYASDVYFYGTLGLFAENNLDMAKIQALGCSGEYIQSVIASYKAKR</sequence>
<reference evidence="2 3" key="1">
    <citation type="journal article" date="2016" name="Nat. Commun.">
        <title>Thousands of microbial genomes shed light on interconnected biogeochemical processes in an aquifer system.</title>
        <authorList>
            <person name="Anantharaman K."/>
            <person name="Brown C.T."/>
            <person name="Hug L.A."/>
            <person name="Sharon I."/>
            <person name="Castelle C.J."/>
            <person name="Probst A.J."/>
            <person name="Thomas B.C."/>
            <person name="Singh A."/>
            <person name="Wilkins M.J."/>
            <person name="Karaoz U."/>
            <person name="Brodie E.L."/>
            <person name="Williams K.H."/>
            <person name="Hubbard S.S."/>
            <person name="Banfield J.F."/>
        </authorList>
    </citation>
    <scope>NUCLEOTIDE SEQUENCE [LARGE SCALE GENOMIC DNA]</scope>
</reference>
<name>A0A1F6YBF2_9BACT</name>
<keyword evidence="1" id="KW-0472">Membrane</keyword>
<organism evidence="2 3">
    <name type="scientific">Candidatus Nomurabacteria bacterium RIFCSPLOWO2_12_FULL_41_10</name>
    <dbReference type="NCBI Taxonomy" id="1801795"/>
    <lineage>
        <taxon>Bacteria</taxon>
        <taxon>Candidatus Nomuraibacteriota</taxon>
    </lineage>
</organism>
<evidence type="ECO:0000313" key="3">
    <source>
        <dbReference type="Proteomes" id="UP000176826"/>
    </source>
</evidence>
<comment type="caution">
    <text evidence="2">The sequence shown here is derived from an EMBL/GenBank/DDBJ whole genome shotgun (WGS) entry which is preliminary data.</text>
</comment>
<evidence type="ECO:0000313" key="2">
    <source>
        <dbReference type="EMBL" id="OGJ03723.1"/>
    </source>
</evidence>
<protein>
    <submittedName>
        <fullName evidence="2">Uncharacterized protein</fullName>
    </submittedName>
</protein>
<gene>
    <name evidence="2" type="ORF">A3F97_00820</name>
</gene>
<dbReference type="EMBL" id="MFVT01000020">
    <property type="protein sequence ID" value="OGJ03723.1"/>
    <property type="molecule type" value="Genomic_DNA"/>
</dbReference>
<feature type="transmembrane region" description="Helical" evidence="1">
    <location>
        <begin position="130"/>
        <end position="150"/>
    </location>
</feature>
<accession>A0A1F6YBF2</accession>
<dbReference type="Proteomes" id="UP000176826">
    <property type="component" value="Unassembled WGS sequence"/>
</dbReference>
<keyword evidence="1" id="KW-1133">Transmembrane helix</keyword>
<evidence type="ECO:0000256" key="1">
    <source>
        <dbReference type="SAM" id="Phobius"/>
    </source>
</evidence>